<dbReference type="GO" id="GO:0031388">
    <property type="term" value="P:organic acid phosphorylation"/>
    <property type="evidence" value="ECO:0007669"/>
    <property type="project" value="InterPro"/>
</dbReference>
<dbReference type="Pfam" id="PF02595">
    <property type="entry name" value="Gly_kinase"/>
    <property type="match status" value="1"/>
</dbReference>
<dbReference type="Gene3D" id="3.40.50.10350">
    <property type="entry name" value="Glycerate kinase, domain 1"/>
    <property type="match status" value="1"/>
</dbReference>
<dbReference type="SUPFAM" id="SSF110738">
    <property type="entry name" value="Glycerate kinase I"/>
    <property type="match status" value="1"/>
</dbReference>
<reference evidence="1" key="1">
    <citation type="journal article" date="2010" name="ISME J.">
        <title>Metagenome of the Mediterranean deep chlorophyll maximum studied by direct and fosmid library 454 pyrosequencing.</title>
        <authorList>
            <person name="Ghai R."/>
            <person name="Martin-Cuadrado A.B."/>
            <person name="Molto A.G."/>
            <person name="Heredia I.G."/>
            <person name="Cabrera R."/>
            <person name="Martin J."/>
            <person name="Verdu M."/>
            <person name="Deschamps P."/>
            <person name="Moreira D."/>
            <person name="Lopez-Garcia P."/>
            <person name="Mira A."/>
            <person name="Rodriguez-Valera F."/>
        </authorList>
    </citation>
    <scope>NUCLEOTIDE SEQUENCE</scope>
</reference>
<accession>D6PCL7</accession>
<name>D6PCL7_9BACT</name>
<dbReference type="GO" id="GO:0008887">
    <property type="term" value="F:glycerate kinase activity"/>
    <property type="evidence" value="ECO:0007669"/>
    <property type="project" value="InterPro"/>
</dbReference>
<keyword evidence="1" id="KW-0418">Kinase</keyword>
<organism evidence="1">
    <name type="scientific">uncultured marine bacterium MedDCM-OCT-S04-C123</name>
    <dbReference type="NCBI Taxonomy" id="743051"/>
    <lineage>
        <taxon>Bacteria</taxon>
        <taxon>environmental samples</taxon>
    </lineage>
</organism>
<sequence length="116" mass="12493">MAFLGGKAESGFDFFADRADLDTQLAWADLVITGEGSLDLSSLMGKCVGNVAEKCREMGKPCIGIGGIVRNKEKLSNLFTGIYSITPDLTDQVSALKFASKWLKELSKKASNDIQV</sequence>
<proteinExistence type="predicted"/>
<dbReference type="InterPro" id="IPR018197">
    <property type="entry name" value="Glycerate_kinase_RE-like"/>
</dbReference>
<keyword evidence="1" id="KW-0808">Transferase</keyword>
<dbReference type="PANTHER" id="PTHR21599:SF0">
    <property type="entry name" value="GLYCERATE KINASE"/>
    <property type="match status" value="1"/>
</dbReference>
<dbReference type="InterPro" id="IPR036129">
    <property type="entry name" value="Glycerate_kinase_sf"/>
</dbReference>
<dbReference type="PANTHER" id="PTHR21599">
    <property type="entry name" value="GLYCERATE KINASE"/>
    <property type="match status" value="1"/>
</dbReference>
<dbReference type="EMBL" id="GU942984">
    <property type="protein sequence ID" value="ADD93468.1"/>
    <property type="molecule type" value="Genomic_DNA"/>
</dbReference>
<evidence type="ECO:0000313" key="1">
    <source>
        <dbReference type="EMBL" id="ADD93468.1"/>
    </source>
</evidence>
<dbReference type="AlphaFoldDB" id="D6PCL7"/>
<protein>
    <submittedName>
        <fullName evidence="1">Glycerate kinase 2</fullName>
    </submittedName>
</protein>
<dbReference type="InterPro" id="IPR004381">
    <property type="entry name" value="Glycerate_kinase"/>
</dbReference>